<name>A0A8T2L8G3_ASTMX</name>
<comment type="subunit">
    <text evidence="9">Homodimer.</text>
</comment>
<comment type="similarity">
    <text evidence="2 9">Belongs to the noggin family.</text>
</comment>
<dbReference type="Gene3D" id="1.10.287.520">
    <property type="entry name" value="Helix hairpin bin"/>
    <property type="match status" value="1"/>
</dbReference>
<evidence type="ECO:0000256" key="11">
    <source>
        <dbReference type="PIRSR" id="PIRSR008129-2"/>
    </source>
</evidence>
<evidence type="ECO:0000256" key="1">
    <source>
        <dbReference type="ARBA" id="ARBA00004613"/>
    </source>
</evidence>
<evidence type="ECO:0000256" key="4">
    <source>
        <dbReference type="ARBA" id="ARBA00022525"/>
    </source>
</evidence>
<dbReference type="GO" id="GO:0051216">
    <property type="term" value="P:cartilage development"/>
    <property type="evidence" value="ECO:0007669"/>
    <property type="project" value="UniProtKB-UniRule"/>
</dbReference>
<keyword evidence="8 9" id="KW-0891">Chondrogenesis</keyword>
<dbReference type="PIRSF" id="PIRSF008129">
    <property type="entry name" value="Noggin"/>
    <property type="match status" value="1"/>
</dbReference>
<reference evidence="14 15" key="1">
    <citation type="submission" date="2021-07" db="EMBL/GenBank/DDBJ databases">
        <authorList>
            <person name="Imarazene B."/>
            <person name="Zahm M."/>
            <person name="Klopp C."/>
            <person name="Cabau C."/>
            <person name="Beille S."/>
            <person name="Jouanno E."/>
            <person name="Castinel A."/>
            <person name="Lluch J."/>
            <person name="Gil L."/>
            <person name="Kuchtly C."/>
            <person name="Lopez Roques C."/>
            <person name="Donnadieu C."/>
            <person name="Parrinello H."/>
            <person name="Journot L."/>
            <person name="Du K."/>
            <person name="Schartl M."/>
            <person name="Retaux S."/>
            <person name="Guiguen Y."/>
        </authorList>
    </citation>
    <scope>NUCLEOTIDE SEQUENCE [LARGE SCALE GENOMIC DNA]</scope>
    <source>
        <strain evidence="14">Pach_M1</strain>
        <tissue evidence="14">Testis</tissue>
    </source>
</reference>
<feature type="region of interest" description="Disordered" evidence="12">
    <location>
        <begin position="89"/>
        <end position="117"/>
    </location>
</feature>
<dbReference type="PANTHER" id="PTHR10494:SF5">
    <property type="entry name" value="NOGGIN"/>
    <property type="match status" value="1"/>
</dbReference>
<evidence type="ECO:0000256" key="12">
    <source>
        <dbReference type="SAM" id="MobiDB-lite"/>
    </source>
</evidence>
<dbReference type="OrthoDB" id="5950649at2759"/>
<evidence type="ECO:0000256" key="10">
    <source>
        <dbReference type="PIRSR" id="PIRSR008129-1"/>
    </source>
</evidence>
<evidence type="ECO:0000256" key="3">
    <source>
        <dbReference type="ARBA" id="ARBA00022473"/>
    </source>
</evidence>
<dbReference type="InterPro" id="IPR029034">
    <property type="entry name" value="Cystine-knot_cytokine"/>
</dbReference>
<feature type="disulfide bond" evidence="10">
    <location>
        <begin position="176"/>
        <end position="228"/>
    </location>
</feature>
<dbReference type="Pfam" id="PF05806">
    <property type="entry name" value="Noggin"/>
    <property type="match status" value="1"/>
</dbReference>
<evidence type="ECO:0000256" key="7">
    <source>
        <dbReference type="ARBA" id="ARBA00023157"/>
    </source>
</evidence>
<comment type="caution">
    <text evidence="14">The sequence shown here is derived from an EMBL/GenBank/DDBJ whole genome shotgun (WGS) entry which is preliminary data.</text>
</comment>
<dbReference type="EMBL" id="JAICCE010000015">
    <property type="protein sequence ID" value="KAG9267953.1"/>
    <property type="molecule type" value="Genomic_DNA"/>
</dbReference>
<evidence type="ECO:0000256" key="8">
    <source>
        <dbReference type="ARBA" id="ARBA00023188"/>
    </source>
</evidence>
<feature type="disulfide bond" evidence="10">
    <location>
        <begin position="153"/>
        <end position="190"/>
    </location>
</feature>
<feature type="chain" id="PRO_5035815541" description="Noggin" evidence="13">
    <location>
        <begin position="27"/>
        <end position="234"/>
    </location>
</feature>
<evidence type="ECO:0000313" key="15">
    <source>
        <dbReference type="Proteomes" id="UP000752171"/>
    </source>
</evidence>
<gene>
    <name evidence="14" type="primary">NOG3</name>
    <name evidence="14" type="ORF">AMEX_G18832</name>
</gene>
<dbReference type="AlphaFoldDB" id="A0A8T2L8G3"/>
<dbReference type="InterPro" id="IPR008717">
    <property type="entry name" value="Noggin"/>
</dbReference>
<dbReference type="Proteomes" id="UP000752171">
    <property type="component" value="Unassembled WGS sequence"/>
</dbReference>
<accession>A0A8T2L8G3</accession>
<evidence type="ECO:0000256" key="6">
    <source>
        <dbReference type="ARBA" id="ARBA00022782"/>
    </source>
</evidence>
<dbReference type="PANTHER" id="PTHR10494">
    <property type="entry name" value="BONE MORPHOGENETIC PROTEIN INHIBITOR, NOGGIN"/>
    <property type="match status" value="1"/>
</dbReference>
<protein>
    <recommendedName>
        <fullName evidence="9">Noggin</fullName>
    </recommendedName>
</protein>
<evidence type="ECO:0000256" key="2">
    <source>
        <dbReference type="ARBA" id="ARBA00007480"/>
    </source>
</evidence>
<dbReference type="GO" id="GO:0045596">
    <property type="term" value="P:negative regulation of cell differentiation"/>
    <property type="evidence" value="ECO:0007669"/>
    <property type="project" value="InterPro"/>
</dbReference>
<keyword evidence="5 13" id="KW-0732">Signal</keyword>
<dbReference type="SUPFAM" id="SSF57501">
    <property type="entry name" value="Cystine-knot cytokines"/>
    <property type="match status" value="1"/>
</dbReference>
<dbReference type="GO" id="GO:0030514">
    <property type="term" value="P:negative regulation of BMP signaling pathway"/>
    <property type="evidence" value="ECO:0007669"/>
    <property type="project" value="InterPro"/>
</dbReference>
<dbReference type="KEGG" id="amex:103041311"/>
<keyword evidence="7 10" id="KW-1015">Disulfide bond</keyword>
<feature type="glycosylation site" description="N-linked (GlcNAc...) asparagine" evidence="11">
    <location>
        <position position="61"/>
    </location>
</feature>
<keyword evidence="6 9" id="KW-0221">Differentiation</keyword>
<keyword evidence="3 9" id="KW-0217">Developmental protein</keyword>
<feature type="disulfide bond" evidence="10">
    <location>
        <begin position="205"/>
        <end position="215"/>
    </location>
</feature>
<dbReference type="OMA" id="LWSHTFC"/>
<evidence type="ECO:0000256" key="13">
    <source>
        <dbReference type="SAM" id="SignalP"/>
    </source>
</evidence>
<evidence type="ECO:0000256" key="9">
    <source>
        <dbReference type="PIRNR" id="PIRNR008129"/>
    </source>
</evidence>
<evidence type="ECO:0000313" key="14">
    <source>
        <dbReference type="EMBL" id="KAG9267953.1"/>
    </source>
</evidence>
<dbReference type="GO" id="GO:0005615">
    <property type="term" value="C:extracellular space"/>
    <property type="evidence" value="ECO:0007669"/>
    <property type="project" value="TreeGrafter"/>
</dbReference>
<feature type="disulfide bond" evidence="10">
    <location>
        <begin position="182"/>
        <end position="230"/>
    </location>
</feature>
<proteinExistence type="inferred from homology"/>
<sequence length="234" mass="25754">MDAAPHFLSLCVLLFSLGARIEEGACQHYYLLRPVPSDSLPVMDLLEDPDPALDPKDRDLNETELRARLGAHFDAHFMAVSAPGAAGGEDAETAAGAAASAAAGGDTDASRLRPPGPMPRDIRTLDFELPGWKKPSKKMRRRLQLWLWSYTFCPVVYAWQDLGSRFWPRYVKVGSCASKRSCSVPEGMVCSPAKSAHLTLLRWYCIPRKAGGLRCLWIPVQYPVISECKCACST</sequence>
<dbReference type="Gene3D" id="2.10.90.10">
    <property type="entry name" value="Cystine-knot cytokines"/>
    <property type="match status" value="1"/>
</dbReference>
<comment type="subcellular location">
    <subcellularLocation>
        <location evidence="1 9">Secreted</location>
    </subcellularLocation>
</comment>
<dbReference type="GeneID" id="103041311"/>
<keyword evidence="4 9" id="KW-0964">Secreted</keyword>
<dbReference type="GO" id="GO:0001649">
    <property type="term" value="P:osteoblast differentiation"/>
    <property type="evidence" value="ECO:0007669"/>
    <property type="project" value="TreeGrafter"/>
</dbReference>
<evidence type="ECO:0000256" key="5">
    <source>
        <dbReference type="ARBA" id="ARBA00022729"/>
    </source>
</evidence>
<dbReference type="CTD" id="30173"/>
<feature type="signal peptide" evidence="13">
    <location>
        <begin position="1"/>
        <end position="26"/>
    </location>
</feature>
<dbReference type="GO" id="GO:0009953">
    <property type="term" value="P:dorsal/ventral pattern formation"/>
    <property type="evidence" value="ECO:0007669"/>
    <property type="project" value="TreeGrafter"/>
</dbReference>
<organism evidence="14 15">
    <name type="scientific">Astyanax mexicanus</name>
    <name type="common">Blind cave fish</name>
    <name type="synonym">Astyanax fasciatus mexicanus</name>
    <dbReference type="NCBI Taxonomy" id="7994"/>
    <lineage>
        <taxon>Eukaryota</taxon>
        <taxon>Metazoa</taxon>
        <taxon>Chordata</taxon>
        <taxon>Craniata</taxon>
        <taxon>Vertebrata</taxon>
        <taxon>Euteleostomi</taxon>
        <taxon>Actinopterygii</taxon>
        <taxon>Neopterygii</taxon>
        <taxon>Teleostei</taxon>
        <taxon>Ostariophysi</taxon>
        <taxon>Characiformes</taxon>
        <taxon>Characoidei</taxon>
        <taxon>Acestrorhamphidae</taxon>
        <taxon>Acestrorhamphinae</taxon>
        <taxon>Astyanax</taxon>
    </lineage>
</organism>
<feature type="compositionally biased region" description="Low complexity" evidence="12">
    <location>
        <begin position="93"/>
        <end position="107"/>
    </location>
</feature>